<dbReference type="PaxDb" id="55529-EKX52253"/>
<evidence type="ECO:0000313" key="2">
    <source>
        <dbReference type="EnsemblProtists" id="EKX52253"/>
    </source>
</evidence>
<dbReference type="EnsemblProtists" id="EKX52253">
    <property type="protein sequence ID" value="EKX52253"/>
    <property type="gene ID" value="GUITHDRAFT_150733"/>
</dbReference>
<dbReference type="HOGENOM" id="CLU_1942115_0_0_1"/>
<dbReference type="GeneID" id="17308735"/>
<dbReference type="RefSeq" id="XP_005839233.1">
    <property type="nucleotide sequence ID" value="XM_005839176.1"/>
</dbReference>
<sequence>MVKRESVPMVMAGLAAAMLFMLVVLSANMRVKRTSLAMKMIPYRGQQLFSIEDFDSGRVSFPEQGRRGVNQVIKSLDTNLNAPKDHKWEHQVHINSVPMQEWPLTTAGMKSKTRVLSHRPARGFHKRMVA</sequence>
<evidence type="ECO:0000313" key="1">
    <source>
        <dbReference type="EMBL" id="EKX52253.1"/>
    </source>
</evidence>
<gene>
    <name evidence="1" type="ORF">GUITHDRAFT_150733</name>
</gene>
<reference evidence="2" key="3">
    <citation type="submission" date="2016-03" db="UniProtKB">
        <authorList>
            <consortium name="EnsemblProtists"/>
        </authorList>
    </citation>
    <scope>IDENTIFICATION</scope>
</reference>
<keyword evidence="3" id="KW-1185">Reference proteome</keyword>
<dbReference type="Proteomes" id="UP000011087">
    <property type="component" value="Unassembled WGS sequence"/>
</dbReference>
<reference evidence="1 3" key="1">
    <citation type="journal article" date="2012" name="Nature">
        <title>Algal genomes reveal evolutionary mosaicism and the fate of nucleomorphs.</title>
        <authorList>
            <consortium name="DOE Joint Genome Institute"/>
            <person name="Curtis B.A."/>
            <person name="Tanifuji G."/>
            <person name="Burki F."/>
            <person name="Gruber A."/>
            <person name="Irimia M."/>
            <person name="Maruyama S."/>
            <person name="Arias M.C."/>
            <person name="Ball S.G."/>
            <person name="Gile G.H."/>
            <person name="Hirakawa Y."/>
            <person name="Hopkins J.F."/>
            <person name="Kuo A."/>
            <person name="Rensing S.A."/>
            <person name="Schmutz J."/>
            <person name="Symeonidi A."/>
            <person name="Elias M."/>
            <person name="Eveleigh R.J."/>
            <person name="Herman E.K."/>
            <person name="Klute M.J."/>
            <person name="Nakayama T."/>
            <person name="Obornik M."/>
            <person name="Reyes-Prieto A."/>
            <person name="Armbrust E.V."/>
            <person name="Aves S.J."/>
            <person name="Beiko R.G."/>
            <person name="Coutinho P."/>
            <person name="Dacks J.B."/>
            <person name="Durnford D.G."/>
            <person name="Fast N.M."/>
            <person name="Green B.R."/>
            <person name="Grisdale C.J."/>
            <person name="Hempel F."/>
            <person name="Henrissat B."/>
            <person name="Hoppner M.P."/>
            <person name="Ishida K."/>
            <person name="Kim E."/>
            <person name="Koreny L."/>
            <person name="Kroth P.G."/>
            <person name="Liu Y."/>
            <person name="Malik S.B."/>
            <person name="Maier U.G."/>
            <person name="McRose D."/>
            <person name="Mock T."/>
            <person name="Neilson J.A."/>
            <person name="Onodera N.T."/>
            <person name="Poole A.M."/>
            <person name="Pritham E.J."/>
            <person name="Richards T.A."/>
            <person name="Rocap G."/>
            <person name="Roy S.W."/>
            <person name="Sarai C."/>
            <person name="Schaack S."/>
            <person name="Shirato S."/>
            <person name="Slamovits C.H."/>
            <person name="Spencer D.F."/>
            <person name="Suzuki S."/>
            <person name="Worden A.Z."/>
            <person name="Zauner S."/>
            <person name="Barry K."/>
            <person name="Bell C."/>
            <person name="Bharti A.K."/>
            <person name="Crow J.A."/>
            <person name="Grimwood J."/>
            <person name="Kramer R."/>
            <person name="Lindquist E."/>
            <person name="Lucas S."/>
            <person name="Salamov A."/>
            <person name="McFadden G.I."/>
            <person name="Lane C.E."/>
            <person name="Keeling P.J."/>
            <person name="Gray M.W."/>
            <person name="Grigoriev I.V."/>
            <person name="Archibald J.M."/>
        </authorList>
    </citation>
    <scope>NUCLEOTIDE SEQUENCE</scope>
    <source>
        <strain evidence="1 3">CCMP2712</strain>
    </source>
</reference>
<dbReference type="KEGG" id="gtt:GUITHDRAFT_150733"/>
<reference evidence="3" key="2">
    <citation type="submission" date="2012-11" db="EMBL/GenBank/DDBJ databases">
        <authorList>
            <person name="Kuo A."/>
            <person name="Curtis B.A."/>
            <person name="Tanifuji G."/>
            <person name="Burki F."/>
            <person name="Gruber A."/>
            <person name="Irimia M."/>
            <person name="Maruyama S."/>
            <person name="Arias M.C."/>
            <person name="Ball S.G."/>
            <person name="Gile G.H."/>
            <person name="Hirakawa Y."/>
            <person name="Hopkins J.F."/>
            <person name="Rensing S.A."/>
            <person name="Schmutz J."/>
            <person name="Symeonidi A."/>
            <person name="Elias M."/>
            <person name="Eveleigh R.J."/>
            <person name="Herman E.K."/>
            <person name="Klute M.J."/>
            <person name="Nakayama T."/>
            <person name="Obornik M."/>
            <person name="Reyes-Prieto A."/>
            <person name="Armbrust E.V."/>
            <person name="Aves S.J."/>
            <person name="Beiko R.G."/>
            <person name="Coutinho P."/>
            <person name="Dacks J.B."/>
            <person name="Durnford D.G."/>
            <person name="Fast N.M."/>
            <person name="Green B.R."/>
            <person name="Grisdale C."/>
            <person name="Hempe F."/>
            <person name="Henrissat B."/>
            <person name="Hoppner M.P."/>
            <person name="Ishida K.-I."/>
            <person name="Kim E."/>
            <person name="Koreny L."/>
            <person name="Kroth P.G."/>
            <person name="Liu Y."/>
            <person name="Malik S.-B."/>
            <person name="Maier U.G."/>
            <person name="McRose D."/>
            <person name="Mock T."/>
            <person name="Neilson J.A."/>
            <person name="Onodera N.T."/>
            <person name="Poole A.M."/>
            <person name="Pritham E.J."/>
            <person name="Richards T.A."/>
            <person name="Rocap G."/>
            <person name="Roy S.W."/>
            <person name="Sarai C."/>
            <person name="Schaack S."/>
            <person name="Shirato S."/>
            <person name="Slamovits C.H."/>
            <person name="Spencer D.F."/>
            <person name="Suzuki S."/>
            <person name="Worden A.Z."/>
            <person name="Zauner S."/>
            <person name="Barry K."/>
            <person name="Bell C."/>
            <person name="Bharti A.K."/>
            <person name="Crow J.A."/>
            <person name="Grimwood J."/>
            <person name="Kramer R."/>
            <person name="Lindquist E."/>
            <person name="Lucas S."/>
            <person name="Salamov A."/>
            <person name="McFadden G.I."/>
            <person name="Lane C.E."/>
            <person name="Keeling P.J."/>
            <person name="Gray M.W."/>
            <person name="Grigoriev I.V."/>
            <person name="Archibald J.M."/>
        </authorList>
    </citation>
    <scope>NUCLEOTIDE SEQUENCE</scope>
    <source>
        <strain evidence="3">CCMP2712</strain>
    </source>
</reference>
<name>L1JVX7_GUITC</name>
<accession>L1JVX7</accession>
<dbReference type="AlphaFoldDB" id="L1JVX7"/>
<organism evidence="1">
    <name type="scientific">Guillardia theta (strain CCMP2712)</name>
    <name type="common">Cryptophyte</name>
    <dbReference type="NCBI Taxonomy" id="905079"/>
    <lineage>
        <taxon>Eukaryota</taxon>
        <taxon>Cryptophyceae</taxon>
        <taxon>Pyrenomonadales</taxon>
        <taxon>Geminigeraceae</taxon>
        <taxon>Guillardia</taxon>
    </lineage>
</organism>
<proteinExistence type="predicted"/>
<evidence type="ECO:0000313" key="3">
    <source>
        <dbReference type="Proteomes" id="UP000011087"/>
    </source>
</evidence>
<dbReference type="EMBL" id="JH992973">
    <property type="protein sequence ID" value="EKX52253.1"/>
    <property type="molecule type" value="Genomic_DNA"/>
</dbReference>
<protein>
    <submittedName>
        <fullName evidence="1 2">Uncharacterized protein</fullName>
    </submittedName>
</protein>